<evidence type="ECO:0000313" key="9">
    <source>
        <dbReference type="Proteomes" id="UP000564964"/>
    </source>
</evidence>
<evidence type="ECO:0000256" key="2">
    <source>
        <dbReference type="ARBA" id="ARBA00022722"/>
    </source>
</evidence>
<dbReference type="Proteomes" id="UP000678237">
    <property type="component" value="Unassembled WGS sequence"/>
</dbReference>
<dbReference type="EMBL" id="DUGH01000083">
    <property type="protein sequence ID" value="HIH16425.1"/>
    <property type="molecule type" value="Genomic_DNA"/>
</dbReference>
<dbReference type="AlphaFoldDB" id="A0A7J4JJA1"/>
<dbReference type="InterPro" id="IPR012933">
    <property type="entry name" value="HicA_mRNA_interferase"/>
</dbReference>
<dbReference type="GO" id="GO:0003729">
    <property type="term" value="F:mRNA binding"/>
    <property type="evidence" value="ECO:0007669"/>
    <property type="project" value="InterPro"/>
</dbReference>
<evidence type="ECO:0000313" key="7">
    <source>
        <dbReference type="EMBL" id="HIH16425.1"/>
    </source>
</evidence>
<keyword evidence="2" id="KW-0540">Nuclease</keyword>
<evidence type="ECO:0000256" key="5">
    <source>
        <dbReference type="ARBA" id="ARBA00022884"/>
    </source>
</evidence>
<dbReference type="SUPFAM" id="SSF54786">
    <property type="entry name" value="YcfA/nrd intein domain"/>
    <property type="match status" value="1"/>
</dbReference>
<evidence type="ECO:0000313" key="8">
    <source>
        <dbReference type="EMBL" id="MBS3063505.1"/>
    </source>
</evidence>
<keyword evidence="3" id="KW-0255">Endonuclease</keyword>
<name>A0A7J4JJA1_9ARCH</name>
<dbReference type="Gene3D" id="3.30.920.30">
    <property type="entry name" value="Hypothetical protein"/>
    <property type="match status" value="1"/>
</dbReference>
<dbReference type="GO" id="GO:0004519">
    <property type="term" value="F:endonuclease activity"/>
    <property type="evidence" value="ECO:0007669"/>
    <property type="project" value="UniProtKB-KW"/>
</dbReference>
<keyword evidence="4" id="KW-0378">Hydrolase</keyword>
<keyword evidence="1" id="KW-1277">Toxin-antitoxin system</keyword>
<keyword evidence="6" id="KW-0346">Stress response</keyword>
<dbReference type="Proteomes" id="UP000564964">
    <property type="component" value="Unassembled WGS sequence"/>
</dbReference>
<dbReference type="GO" id="GO:0016787">
    <property type="term" value="F:hydrolase activity"/>
    <property type="evidence" value="ECO:0007669"/>
    <property type="project" value="UniProtKB-KW"/>
</dbReference>
<comment type="caution">
    <text evidence="7">The sequence shown here is derived from an EMBL/GenBank/DDBJ whole genome shotgun (WGS) entry which is preliminary data.</text>
</comment>
<proteinExistence type="predicted"/>
<evidence type="ECO:0000256" key="4">
    <source>
        <dbReference type="ARBA" id="ARBA00022801"/>
    </source>
</evidence>
<evidence type="ECO:0000256" key="3">
    <source>
        <dbReference type="ARBA" id="ARBA00022759"/>
    </source>
</evidence>
<evidence type="ECO:0000256" key="6">
    <source>
        <dbReference type="ARBA" id="ARBA00023016"/>
    </source>
</evidence>
<reference evidence="9" key="1">
    <citation type="journal article" date="2020" name="bioRxiv">
        <title>A rank-normalized archaeal taxonomy based on genome phylogeny resolves widespread incomplete and uneven classifications.</title>
        <authorList>
            <person name="Rinke C."/>
            <person name="Chuvochina M."/>
            <person name="Mussig A.J."/>
            <person name="Chaumeil P.-A."/>
            <person name="Waite D.W."/>
            <person name="Whitman W.B."/>
            <person name="Parks D.H."/>
            <person name="Hugenholtz P."/>
        </authorList>
    </citation>
    <scope>NUCLEOTIDE SEQUENCE [LARGE SCALE GENOMIC DNA]</scope>
</reference>
<reference evidence="8" key="2">
    <citation type="submission" date="2021-03" db="EMBL/GenBank/DDBJ databases">
        <authorList>
            <person name="Jaffe A."/>
        </authorList>
    </citation>
    <scope>NUCLEOTIDE SEQUENCE</scope>
    <source>
        <strain evidence="8">RIFCSPLOWO2_01_FULL_58_19</strain>
    </source>
</reference>
<reference evidence="8" key="3">
    <citation type="submission" date="2021-05" db="EMBL/GenBank/DDBJ databases">
        <title>Protein family content uncovers lineage relationships and bacterial pathway maintenance mechanisms in DPANN archaea.</title>
        <authorList>
            <person name="Castelle C.J."/>
            <person name="Meheust R."/>
            <person name="Jaffe A.L."/>
            <person name="Seitz K."/>
            <person name="Gong X."/>
            <person name="Baker B.J."/>
            <person name="Banfield J.F."/>
        </authorList>
    </citation>
    <scope>NUCLEOTIDE SEQUENCE</scope>
    <source>
        <strain evidence="8">RIFCSPLOWO2_01_FULL_58_19</strain>
    </source>
</reference>
<organism evidence="7 9">
    <name type="scientific">Candidatus Iainarchaeum sp</name>
    <dbReference type="NCBI Taxonomy" id="3101447"/>
    <lineage>
        <taxon>Archaea</taxon>
        <taxon>Candidatus Iainarchaeota</taxon>
        <taxon>Candidatus Iainarchaeia</taxon>
        <taxon>Candidatus Iainarchaeales</taxon>
        <taxon>Candidatus Iainarchaeaceae</taxon>
        <taxon>Candidatus Iainarchaeum</taxon>
    </lineage>
</organism>
<accession>A0A7J4JJA1</accession>
<sequence length="76" mass="8704">MPRLKPVSGFECLKILCNKFGFGVARQSGDHVVLKKETPQGRIGTVIPLHRELKRRTLRRALQLAKVTEEEFAKYL</sequence>
<gene>
    <name evidence="7" type="ORF">HA252_03405</name>
    <name evidence="8" type="ORF">J4203_06615</name>
</gene>
<keyword evidence="5" id="KW-0694">RNA-binding</keyword>
<dbReference type="EMBL" id="JAGVWE010000005">
    <property type="protein sequence ID" value="MBS3063505.1"/>
    <property type="molecule type" value="Genomic_DNA"/>
</dbReference>
<evidence type="ECO:0000256" key="1">
    <source>
        <dbReference type="ARBA" id="ARBA00022649"/>
    </source>
</evidence>
<protein>
    <submittedName>
        <fullName evidence="7">Type II toxin-antitoxin system HicA family toxin</fullName>
    </submittedName>
</protein>
<dbReference type="Pfam" id="PF07927">
    <property type="entry name" value="HicA_toxin"/>
    <property type="match status" value="1"/>
</dbReference>
<dbReference type="InterPro" id="IPR038570">
    <property type="entry name" value="HicA_sf"/>
</dbReference>